<dbReference type="Proteomes" id="UP000760472">
    <property type="component" value="Unassembled WGS sequence"/>
</dbReference>
<dbReference type="RefSeq" id="WP_205212874.1">
    <property type="nucleotide sequence ID" value="NZ_JAFFZP010000003.1"/>
</dbReference>
<reference evidence="5 6" key="1">
    <citation type="submission" date="2021-02" db="EMBL/GenBank/DDBJ databases">
        <title>A novel species of genus Amphritea isolated from a fishpond in China.</title>
        <authorList>
            <person name="Lu H."/>
        </authorList>
    </citation>
    <scope>NUCLEOTIDE SEQUENCE [LARGE SCALE GENOMIC DNA]</scope>
    <source>
        <strain evidence="5 6">RP18W</strain>
    </source>
</reference>
<accession>A0ABS2W3L4</accession>
<protein>
    <submittedName>
        <fullName evidence="5">TonB-dependent receptor</fullName>
    </submittedName>
</protein>
<proteinExistence type="predicted"/>
<dbReference type="InterPro" id="IPR036942">
    <property type="entry name" value="Beta-barrel_TonB_sf"/>
</dbReference>
<feature type="domain" description="Surface lipoprotein assembly modifier C-terminal" evidence="4">
    <location>
        <begin position="145"/>
        <end position="419"/>
    </location>
</feature>
<comment type="caution">
    <text evidence="5">The sequence shown here is derived from an EMBL/GenBank/DDBJ whole genome shotgun (WGS) entry which is preliminary data.</text>
</comment>
<keyword evidence="6" id="KW-1185">Reference proteome</keyword>
<dbReference type="Gene3D" id="2.40.170.20">
    <property type="entry name" value="TonB-dependent receptor, beta-barrel domain"/>
    <property type="match status" value="1"/>
</dbReference>
<evidence type="ECO:0000313" key="6">
    <source>
        <dbReference type="Proteomes" id="UP000760472"/>
    </source>
</evidence>
<evidence type="ECO:0000256" key="3">
    <source>
        <dbReference type="ARBA" id="ARBA00023237"/>
    </source>
</evidence>
<keyword evidence="2" id="KW-0472">Membrane</keyword>
<keyword evidence="3" id="KW-0998">Cell outer membrane</keyword>
<evidence type="ECO:0000313" key="5">
    <source>
        <dbReference type="EMBL" id="MBN0986304.1"/>
    </source>
</evidence>
<evidence type="ECO:0000259" key="4">
    <source>
        <dbReference type="Pfam" id="PF04575"/>
    </source>
</evidence>
<dbReference type="Gene3D" id="1.25.40.10">
    <property type="entry name" value="Tetratricopeptide repeat domain"/>
    <property type="match status" value="1"/>
</dbReference>
<gene>
    <name evidence="5" type="ORF">JW498_02885</name>
</gene>
<dbReference type="EMBL" id="JAFFZP010000003">
    <property type="protein sequence ID" value="MBN0986304.1"/>
    <property type="molecule type" value="Genomic_DNA"/>
</dbReference>
<name>A0ABS2W3L4_9GAMM</name>
<evidence type="ECO:0000256" key="1">
    <source>
        <dbReference type="ARBA" id="ARBA00004442"/>
    </source>
</evidence>
<dbReference type="InterPro" id="IPR011990">
    <property type="entry name" value="TPR-like_helical_dom_sf"/>
</dbReference>
<organism evidence="5 6">
    <name type="scientific">Amphritea pacifica</name>
    <dbReference type="NCBI Taxonomy" id="2811233"/>
    <lineage>
        <taxon>Bacteria</taxon>
        <taxon>Pseudomonadati</taxon>
        <taxon>Pseudomonadota</taxon>
        <taxon>Gammaproteobacteria</taxon>
        <taxon>Oceanospirillales</taxon>
        <taxon>Oceanospirillaceae</taxon>
        <taxon>Amphritea</taxon>
    </lineage>
</organism>
<dbReference type="SUPFAM" id="SSF48452">
    <property type="entry name" value="TPR-like"/>
    <property type="match status" value="1"/>
</dbReference>
<keyword evidence="5" id="KW-0675">Receptor</keyword>
<comment type="subcellular location">
    <subcellularLocation>
        <location evidence="1">Cell outer membrane</location>
    </subcellularLocation>
</comment>
<evidence type="ECO:0000256" key="2">
    <source>
        <dbReference type="ARBA" id="ARBA00023136"/>
    </source>
</evidence>
<sequence length="423" mass="47262">MSAPLALPSKLPVNFKNAVGLLLTSLVWLNSYAGEVKTEVSQAQAPATEEDRLAQKLQSLFVMGGIALQQGDYPLAAIIFREILKQEYSPRVELELARALFLAGEFSASREVFNSALDSGGLPWPVKQKIYLYLQEIDNAVGFVDFSIALISDNNPTNFTSKKEVNILGQTQSVNKPPENRVSQGLNYKLLGGVPISSNLLTQAYATLSVRDFEQNILDSYTLDTGIRYTPAEKRNVLLSAGVENHWNSQSGNYRYPYASVKYSPKITDQFSQVIEYSIGRLDFEKADHLDTTLQTVAGNLIVPIGEKSRFLGGLTLTHSHAREKPYSYQSAALSAAVEIPVNAWNVEVGGRYTKADYGDTDPLFNQTRNDKKTVWHINLLNREIDWKSLTPMIGISFEQEESSIDYFTYDKVMITAELRSYR</sequence>
<dbReference type="Pfam" id="PF04575">
    <property type="entry name" value="SlipAM"/>
    <property type="match status" value="1"/>
</dbReference>
<dbReference type="InterPro" id="IPR007655">
    <property type="entry name" value="Slam_C"/>
</dbReference>